<evidence type="ECO:0000313" key="3">
    <source>
        <dbReference type="Proteomes" id="UP000000763"/>
    </source>
</evidence>
<dbReference type="Proteomes" id="UP000000763">
    <property type="component" value="Chromosome 1"/>
</dbReference>
<reference evidence="3" key="2">
    <citation type="journal article" date="2005" name="Nature">
        <title>The map-based sequence of the rice genome.</title>
        <authorList>
            <consortium name="International rice genome sequencing project (IRGSP)"/>
            <person name="Matsumoto T."/>
            <person name="Wu J."/>
            <person name="Kanamori H."/>
            <person name="Katayose Y."/>
            <person name="Fujisawa M."/>
            <person name="Namiki N."/>
            <person name="Mizuno H."/>
            <person name="Yamamoto K."/>
            <person name="Antonio B.A."/>
            <person name="Baba T."/>
            <person name="Sakata K."/>
            <person name="Nagamura Y."/>
            <person name="Aoki H."/>
            <person name="Arikawa K."/>
            <person name="Arita K."/>
            <person name="Bito T."/>
            <person name="Chiden Y."/>
            <person name="Fujitsuka N."/>
            <person name="Fukunaka R."/>
            <person name="Hamada M."/>
            <person name="Harada C."/>
            <person name="Hayashi A."/>
            <person name="Hijishita S."/>
            <person name="Honda M."/>
            <person name="Hosokawa S."/>
            <person name="Ichikawa Y."/>
            <person name="Idonuma A."/>
            <person name="Iijima M."/>
            <person name="Ikeda M."/>
            <person name="Ikeno M."/>
            <person name="Ito K."/>
            <person name="Ito S."/>
            <person name="Ito T."/>
            <person name="Ito Y."/>
            <person name="Ito Y."/>
            <person name="Iwabuchi A."/>
            <person name="Kamiya K."/>
            <person name="Karasawa W."/>
            <person name="Kurita K."/>
            <person name="Katagiri S."/>
            <person name="Kikuta A."/>
            <person name="Kobayashi H."/>
            <person name="Kobayashi N."/>
            <person name="Machita K."/>
            <person name="Maehara T."/>
            <person name="Masukawa M."/>
            <person name="Mizubayashi T."/>
            <person name="Mukai Y."/>
            <person name="Nagasaki H."/>
            <person name="Nagata Y."/>
            <person name="Naito S."/>
            <person name="Nakashima M."/>
            <person name="Nakama Y."/>
            <person name="Nakamichi Y."/>
            <person name="Nakamura M."/>
            <person name="Meguro A."/>
            <person name="Negishi M."/>
            <person name="Ohta I."/>
            <person name="Ohta T."/>
            <person name="Okamoto M."/>
            <person name="Ono N."/>
            <person name="Saji S."/>
            <person name="Sakaguchi M."/>
            <person name="Sakai K."/>
            <person name="Shibata M."/>
            <person name="Shimokawa T."/>
            <person name="Song J."/>
            <person name="Takazaki Y."/>
            <person name="Terasawa K."/>
            <person name="Tsugane M."/>
            <person name="Tsuji K."/>
            <person name="Ueda S."/>
            <person name="Waki K."/>
            <person name="Yamagata H."/>
            <person name="Yamamoto M."/>
            <person name="Yamamoto S."/>
            <person name="Yamane H."/>
            <person name="Yoshiki S."/>
            <person name="Yoshihara R."/>
            <person name="Yukawa K."/>
            <person name="Zhong H."/>
            <person name="Yano M."/>
            <person name="Yuan Q."/>
            <person name="Ouyang S."/>
            <person name="Liu J."/>
            <person name="Jones K.M."/>
            <person name="Gansberger K."/>
            <person name="Moffat K."/>
            <person name="Hill J."/>
            <person name="Bera J."/>
            <person name="Fadrosh D."/>
            <person name="Jin S."/>
            <person name="Johri S."/>
            <person name="Kim M."/>
            <person name="Overton L."/>
            <person name="Reardon M."/>
            <person name="Tsitrin T."/>
            <person name="Vuong H."/>
            <person name="Weaver B."/>
            <person name="Ciecko A."/>
            <person name="Tallon L."/>
            <person name="Jackson J."/>
            <person name="Pai G."/>
            <person name="Aken S.V."/>
            <person name="Utterback T."/>
            <person name="Reidmuller S."/>
            <person name="Feldblyum T."/>
            <person name="Hsiao J."/>
            <person name="Zismann V."/>
            <person name="Iobst S."/>
            <person name="de Vazeille A.R."/>
            <person name="Buell C.R."/>
            <person name="Ying K."/>
            <person name="Li Y."/>
            <person name="Lu T."/>
            <person name="Huang Y."/>
            <person name="Zhao Q."/>
            <person name="Feng Q."/>
            <person name="Zhang L."/>
            <person name="Zhu J."/>
            <person name="Weng Q."/>
            <person name="Mu J."/>
            <person name="Lu Y."/>
            <person name="Fan D."/>
            <person name="Liu Y."/>
            <person name="Guan J."/>
            <person name="Zhang Y."/>
            <person name="Yu S."/>
            <person name="Liu X."/>
            <person name="Zhang Y."/>
            <person name="Hong G."/>
            <person name="Han B."/>
            <person name="Choisne N."/>
            <person name="Demange N."/>
            <person name="Orjeda G."/>
            <person name="Samain S."/>
            <person name="Cattolico L."/>
            <person name="Pelletier E."/>
            <person name="Couloux A."/>
            <person name="Segurens B."/>
            <person name="Wincker P."/>
            <person name="D'Hont A."/>
            <person name="Scarpelli C."/>
            <person name="Weissenbach J."/>
            <person name="Salanoubat M."/>
            <person name="Quetier F."/>
            <person name="Yu Y."/>
            <person name="Kim H.R."/>
            <person name="Rambo T."/>
            <person name="Currie J."/>
            <person name="Collura K."/>
            <person name="Luo M."/>
            <person name="Yang T."/>
            <person name="Ammiraju J.S.S."/>
            <person name="Engler F."/>
            <person name="Soderlund C."/>
            <person name="Wing R.A."/>
            <person name="Palmer L.E."/>
            <person name="de la Bastide M."/>
            <person name="Spiegel L."/>
            <person name="Nascimento L."/>
            <person name="Zutavern T."/>
            <person name="O'Shaughnessy A."/>
            <person name="Dike S."/>
            <person name="Dedhia N."/>
            <person name="Preston R."/>
            <person name="Balija V."/>
            <person name="McCombie W.R."/>
            <person name="Chow T."/>
            <person name="Chen H."/>
            <person name="Chung M."/>
            <person name="Chen C."/>
            <person name="Shaw J."/>
            <person name="Wu H."/>
            <person name="Hsiao K."/>
            <person name="Chao Y."/>
            <person name="Chu M."/>
            <person name="Cheng C."/>
            <person name="Hour A."/>
            <person name="Lee P."/>
            <person name="Lin S."/>
            <person name="Lin Y."/>
            <person name="Liou J."/>
            <person name="Liu S."/>
            <person name="Hsing Y."/>
            <person name="Raghuvanshi S."/>
            <person name="Mohanty A."/>
            <person name="Bharti A.K."/>
            <person name="Gaur A."/>
            <person name="Gupta V."/>
            <person name="Kumar D."/>
            <person name="Ravi V."/>
            <person name="Vij S."/>
            <person name="Kapur A."/>
            <person name="Khurana P."/>
            <person name="Khurana P."/>
            <person name="Khurana J.P."/>
            <person name="Tyagi A.K."/>
            <person name="Gaikwad K."/>
            <person name="Singh A."/>
            <person name="Dalal V."/>
            <person name="Srivastava S."/>
            <person name="Dixit A."/>
            <person name="Pal A.K."/>
            <person name="Ghazi I.A."/>
            <person name="Yadav M."/>
            <person name="Pandit A."/>
            <person name="Bhargava A."/>
            <person name="Sureshbabu K."/>
            <person name="Batra K."/>
            <person name="Sharma T.R."/>
            <person name="Mohapatra T."/>
            <person name="Singh N.K."/>
            <person name="Messing J."/>
            <person name="Nelson A.B."/>
            <person name="Fuks G."/>
            <person name="Kavchok S."/>
            <person name="Keizer G."/>
            <person name="Linton E."/>
            <person name="Llaca V."/>
            <person name="Song R."/>
            <person name="Tanyolac B."/>
            <person name="Young S."/>
            <person name="Ho-Il K."/>
            <person name="Hahn J.H."/>
            <person name="Sangsakoo G."/>
            <person name="Vanavichit A."/>
            <person name="de Mattos Luiz.A.T."/>
            <person name="Zimmer P.D."/>
            <person name="Malone G."/>
            <person name="Dellagostin O."/>
            <person name="de Oliveira A.C."/>
            <person name="Bevan M."/>
            <person name="Bancroft I."/>
            <person name="Minx P."/>
            <person name="Cordum H."/>
            <person name="Wilson R."/>
            <person name="Cheng Z."/>
            <person name="Jin W."/>
            <person name="Jiang J."/>
            <person name="Leong S.A."/>
            <person name="Iwama H."/>
            <person name="Gojobori T."/>
            <person name="Itoh T."/>
            <person name="Niimura Y."/>
            <person name="Fujii Y."/>
            <person name="Habara T."/>
            <person name="Sakai H."/>
            <person name="Sato Y."/>
            <person name="Wilson G."/>
            <person name="Kumar K."/>
            <person name="McCouch S."/>
            <person name="Juretic N."/>
            <person name="Hoen D."/>
            <person name="Wright S."/>
            <person name="Bruskiewich R."/>
            <person name="Bureau T."/>
            <person name="Miyao A."/>
            <person name="Hirochika H."/>
            <person name="Nishikawa T."/>
            <person name="Kadowaki K."/>
            <person name="Sugiura M."/>
            <person name="Burr B."/>
            <person name="Sasaki T."/>
        </authorList>
    </citation>
    <scope>NUCLEOTIDE SEQUENCE [LARGE SCALE GENOMIC DNA]</scope>
    <source>
        <strain evidence="3">cv. Nipponbare</strain>
    </source>
</reference>
<evidence type="ECO:0000313" key="1">
    <source>
        <dbReference type="EMBL" id="BAD81620.1"/>
    </source>
</evidence>
<dbReference type="EMBL" id="AP003201">
    <property type="protein sequence ID" value="BAD81620.1"/>
    <property type="molecule type" value="Genomic_DNA"/>
</dbReference>
<evidence type="ECO:0000313" key="2">
    <source>
        <dbReference type="EMBL" id="BAD81650.1"/>
    </source>
</evidence>
<sequence>MKTNHKHLGCSRLSYRRTMAARSRKGGGTCREGSTVIGRLSALVAIARMEATGFKG</sequence>
<reference evidence="3" key="3">
    <citation type="journal article" date="2008" name="Nucleic Acids Res.">
        <title>The rice annotation project database (RAP-DB): 2008 update.</title>
        <authorList>
            <consortium name="The rice annotation project (RAP)"/>
        </authorList>
    </citation>
    <scope>GENOME REANNOTATION</scope>
    <source>
        <strain evidence="3">cv. Nipponbare</strain>
    </source>
</reference>
<dbReference type="AlphaFoldDB" id="Q5NA56"/>
<name>Q5NA56_ORYSJ</name>
<reference evidence="2" key="1">
    <citation type="journal article" date="2002" name="Nature">
        <title>The genome sequence and structure of rice chromosome 1.</title>
        <authorList>
            <person name="Sasaki T."/>
            <person name="Matsumoto T."/>
            <person name="Yamamoto K."/>
            <person name="Sakata K."/>
            <person name="Baba T."/>
            <person name="Katayose Y."/>
            <person name="Wu J."/>
            <person name="Niimura Y."/>
            <person name="Cheng Z."/>
            <person name="Nagamura Y."/>
            <person name="Antonio B.A."/>
            <person name="Kanamori H."/>
            <person name="Hosokawa S."/>
            <person name="Masukawa M."/>
            <person name="Arikawa K."/>
            <person name="Chiden Y."/>
            <person name="Hayashi M."/>
            <person name="Okamoto M."/>
            <person name="Ando T."/>
            <person name="Aoki H."/>
            <person name="Arita K."/>
            <person name="Hamada M."/>
            <person name="Harada C."/>
            <person name="Hijishita S."/>
            <person name="Honda M."/>
            <person name="Ichikawa Y."/>
            <person name="Idonuma A."/>
            <person name="Iijima M."/>
            <person name="Ikeda M."/>
            <person name="Ikeno M."/>
            <person name="Itoh S."/>
            <person name="Itoh T."/>
            <person name="Itoh Y."/>
            <person name="Itoh Y."/>
            <person name="Iwabuchi A."/>
            <person name="Kamiya K."/>
            <person name="Karasawa W."/>
            <person name="Katagiri S."/>
            <person name="Kikuta A."/>
            <person name="Kobayashi N."/>
            <person name="Kono I."/>
            <person name="Machita K."/>
            <person name="Maehara T."/>
            <person name="Mizuno H."/>
            <person name="Mizubayashi T."/>
            <person name="Mukai Y."/>
            <person name="Nagasaki H."/>
            <person name="Nakashima M."/>
            <person name="Nakama Y."/>
            <person name="Nakamichi Y."/>
            <person name="Nakamura M."/>
            <person name="Namiki N."/>
            <person name="Negishi M."/>
            <person name="Ohta I."/>
            <person name="Ono N."/>
            <person name="Saji S."/>
            <person name="Sakai K."/>
            <person name="Shibata M."/>
            <person name="Shimokawa T."/>
            <person name="Shomura A."/>
            <person name="Song J."/>
            <person name="Takazaki Y."/>
            <person name="Terasawa K."/>
            <person name="Tsuji K."/>
            <person name="Waki K."/>
            <person name="Yamagata H."/>
            <person name="Yamane H."/>
            <person name="Yoshiki S."/>
            <person name="Yoshihara R."/>
            <person name="Yukawa K."/>
            <person name="Zhong H."/>
            <person name="Iwama H."/>
            <person name="Endo T."/>
            <person name="Ito H."/>
            <person name="Hahn J.H."/>
            <person name="Kim H.I."/>
            <person name="Eun M.Y."/>
            <person name="Yano M."/>
            <person name="Jiang J."/>
            <person name="Gojobori T."/>
        </authorList>
    </citation>
    <scope>NUCLEOTIDE SEQUENCE</scope>
</reference>
<organism evidence="2">
    <name type="scientific">Oryza sativa subsp. japonica</name>
    <name type="common">Rice</name>
    <dbReference type="NCBI Taxonomy" id="39947"/>
    <lineage>
        <taxon>Eukaryota</taxon>
        <taxon>Viridiplantae</taxon>
        <taxon>Streptophyta</taxon>
        <taxon>Embryophyta</taxon>
        <taxon>Tracheophyta</taxon>
        <taxon>Spermatophyta</taxon>
        <taxon>Magnoliopsida</taxon>
        <taxon>Liliopsida</taxon>
        <taxon>Poales</taxon>
        <taxon>Poaceae</taxon>
        <taxon>BOP clade</taxon>
        <taxon>Oryzoideae</taxon>
        <taxon>Oryzeae</taxon>
        <taxon>Oryzinae</taxon>
        <taxon>Oryza</taxon>
        <taxon>Oryza sativa</taxon>
    </lineage>
</organism>
<dbReference type="Proteomes" id="UP000817658">
    <property type="component" value="Chromosome 1"/>
</dbReference>
<protein>
    <submittedName>
        <fullName evidence="2">Uncharacterized protein</fullName>
    </submittedName>
</protein>
<gene>
    <name evidence="1" type="ORF">B1066G12.3</name>
    <name evidence="2" type="ORF">OSJNBa0010K01.28</name>
</gene>
<accession>Q5NA56</accession>
<proteinExistence type="predicted"/>
<dbReference type="EMBL" id="AP003210">
    <property type="protein sequence ID" value="BAD81650.1"/>
    <property type="molecule type" value="Genomic_DNA"/>
</dbReference>